<sequence length="245" mass="27605">MSTKQSEYTAAIAKKRPWQAVAVSKGALRDGSKETILRALAIRHLELPVKAMLIEGLDRDLPSTPGIVEAIQSNILDEERHDEALNYVAAAHGVDAAAEKEALHIRNTWMAHPAHPIAKVAVLERSLFFTILPFFRFNGDKGIRTVASDVSRDEICHAFVHTKICDEMNETYGKSLDELRKMTALWIYDKLGPSEDKWLDKDFWLRQSDKLFYEGKAPELSSTRRSVMPSFFECNSLNLPSYGAV</sequence>
<name>A0A6J5N5U1_9CAUD</name>
<accession>A0A6J5N5U1</accession>
<proteinExistence type="predicted"/>
<organism evidence="1">
    <name type="scientific">uncultured Caudovirales phage</name>
    <dbReference type="NCBI Taxonomy" id="2100421"/>
    <lineage>
        <taxon>Viruses</taxon>
        <taxon>Duplodnaviria</taxon>
        <taxon>Heunggongvirae</taxon>
        <taxon>Uroviricota</taxon>
        <taxon>Caudoviricetes</taxon>
        <taxon>Peduoviridae</taxon>
        <taxon>Maltschvirus</taxon>
        <taxon>Maltschvirus maltsch</taxon>
    </lineage>
</organism>
<dbReference type="EMBL" id="LR796624">
    <property type="protein sequence ID" value="CAB4154870.1"/>
    <property type="molecule type" value="Genomic_DNA"/>
</dbReference>
<reference evidence="1" key="1">
    <citation type="submission" date="2020-04" db="EMBL/GenBank/DDBJ databases">
        <authorList>
            <person name="Chiriac C."/>
            <person name="Salcher M."/>
            <person name="Ghai R."/>
            <person name="Kavagutti S V."/>
        </authorList>
    </citation>
    <scope>NUCLEOTIDE SEQUENCE</scope>
</reference>
<dbReference type="InterPro" id="IPR009078">
    <property type="entry name" value="Ferritin-like_SF"/>
</dbReference>
<protein>
    <submittedName>
        <fullName evidence="1">Uncharacterized protein</fullName>
    </submittedName>
</protein>
<dbReference type="SUPFAM" id="SSF47240">
    <property type="entry name" value="Ferritin-like"/>
    <property type="match status" value="1"/>
</dbReference>
<gene>
    <name evidence="1" type="ORF">UFOVP649_37</name>
</gene>
<evidence type="ECO:0000313" key="1">
    <source>
        <dbReference type="EMBL" id="CAB4154870.1"/>
    </source>
</evidence>